<comment type="caution">
    <text evidence="1">The sequence shown here is derived from an EMBL/GenBank/DDBJ whole genome shotgun (WGS) entry which is preliminary data.</text>
</comment>
<name>A0A3R9FH50_9BACI</name>
<accession>A0A3R9FH50</accession>
<organism evidence="1 2">
    <name type="scientific">Mesobacillus subterraneus</name>
    <dbReference type="NCBI Taxonomy" id="285983"/>
    <lineage>
        <taxon>Bacteria</taxon>
        <taxon>Bacillati</taxon>
        <taxon>Bacillota</taxon>
        <taxon>Bacilli</taxon>
        <taxon>Bacillales</taxon>
        <taxon>Bacillaceae</taxon>
        <taxon>Mesobacillus</taxon>
    </lineage>
</organism>
<evidence type="ECO:0000313" key="1">
    <source>
        <dbReference type="EMBL" id="RSD26310.1"/>
    </source>
</evidence>
<dbReference type="AlphaFoldDB" id="A0A3R9FH50"/>
<evidence type="ECO:0000313" key="2">
    <source>
        <dbReference type="Proteomes" id="UP000279911"/>
    </source>
</evidence>
<dbReference type="OrthoDB" id="2454482at2"/>
<gene>
    <name evidence="1" type="ORF">EJA10_14920</name>
</gene>
<protein>
    <submittedName>
        <fullName evidence="1">Uncharacterized protein</fullName>
    </submittedName>
</protein>
<proteinExistence type="predicted"/>
<dbReference type="Proteomes" id="UP000279911">
    <property type="component" value="Unassembled WGS sequence"/>
</dbReference>
<sequence>MGMSNTYTDYENKIAITVPERYIDVKTGESYSVSPKIVDQIEYHAENSTLNHLVFAALHFYLNPRPSVNGGAGEILRQLADIKSILEHGVYQFKPAAQQRSNKEETDAVKLLNIKDVEDILEAFGG</sequence>
<dbReference type="EMBL" id="RSFW01000017">
    <property type="protein sequence ID" value="RSD26310.1"/>
    <property type="molecule type" value="Genomic_DNA"/>
</dbReference>
<reference evidence="2" key="1">
    <citation type="submission" date="2018-12" db="EMBL/GenBank/DDBJ databases">
        <title>Bacillus chawlae sp. nov., Bacillus glennii sp. nov., and Bacillus saganii sp. nov. Isolated from the Vehicle Assembly Building at Kennedy Space Center where the Viking Spacecraft were Assembled.</title>
        <authorList>
            <person name="Seuylemezian A."/>
            <person name="Vaishampayan P."/>
        </authorList>
    </citation>
    <scope>NUCLEOTIDE SEQUENCE [LARGE SCALE GENOMIC DNA]</scope>
    <source>
        <strain evidence="2">DSM 13966</strain>
    </source>
</reference>